<comment type="caution">
    <text evidence="1">The sequence shown here is derived from an EMBL/GenBank/DDBJ whole genome shotgun (WGS) entry which is preliminary data.</text>
</comment>
<reference evidence="1 2" key="1">
    <citation type="journal article" date="2015" name="Genom Data">
        <title>Draft genome sequence of a multidrug-resistant Chryseobacterium indologenes isolate from Malaysia.</title>
        <authorList>
            <person name="Yu C.Y."/>
            <person name="Ang G.Y."/>
            <person name="Cheng H.J."/>
            <person name="Cheong Y.M."/>
            <person name="Yin W.F."/>
            <person name="Chan K.G."/>
        </authorList>
    </citation>
    <scope>NUCLEOTIDE SEQUENCE [LARGE SCALE GENOMIC DNA]</scope>
    <source>
        <strain evidence="1 2">CI_885</strain>
    </source>
</reference>
<dbReference type="RefSeq" id="WP_062703433.1">
    <property type="nucleotide sequence ID" value="NZ_LJOD01000026.1"/>
</dbReference>
<sequence>MAKQDFTALIGKAKQSQIKTPVQKVVPVKEKQDEILFSLHIPAEKLKTLRILSAEQNISLKKMINNAIDEKYFKNTDQKED</sequence>
<name>A0A0N0ZS59_CHRID</name>
<dbReference type="PATRIC" id="fig|253.9.peg.2822"/>
<gene>
    <name evidence="1" type="ORF">AOB46_21965</name>
</gene>
<dbReference type="Proteomes" id="UP000037953">
    <property type="component" value="Unassembled WGS sequence"/>
</dbReference>
<protein>
    <submittedName>
        <fullName evidence="1">Uncharacterized protein</fullName>
    </submittedName>
</protein>
<evidence type="ECO:0000313" key="2">
    <source>
        <dbReference type="Proteomes" id="UP000037953"/>
    </source>
</evidence>
<organism evidence="1 2">
    <name type="scientific">Chryseobacterium indologenes</name>
    <name type="common">Flavobacterium indologenes</name>
    <dbReference type="NCBI Taxonomy" id="253"/>
    <lineage>
        <taxon>Bacteria</taxon>
        <taxon>Pseudomonadati</taxon>
        <taxon>Bacteroidota</taxon>
        <taxon>Flavobacteriia</taxon>
        <taxon>Flavobacteriales</taxon>
        <taxon>Weeksellaceae</taxon>
        <taxon>Chryseobacterium group</taxon>
        <taxon>Chryseobacterium</taxon>
    </lineage>
</organism>
<dbReference type="AlphaFoldDB" id="A0A0N0ZS59"/>
<dbReference type="EMBL" id="LJOD01000026">
    <property type="protein sequence ID" value="KPE49066.1"/>
    <property type="molecule type" value="Genomic_DNA"/>
</dbReference>
<dbReference type="OrthoDB" id="1263308at2"/>
<evidence type="ECO:0000313" key="1">
    <source>
        <dbReference type="EMBL" id="KPE49066.1"/>
    </source>
</evidence>
<reference evidence="2" key="2">
    <citation type="submission" date="2015-09" db="EMBL/GenBank/DDBJ databases">
        <title>Draft genome sequence of a multidrug-resistant Chryseobacterium indologenes isolate from Malaysia.</title>
        <authorList>
            <person name="Yu C.Y."/>
            <person name="Ang G.Y."/>
            <person name="Chan K.-G."/>
        </authorList>
    </citation>
    <scope>NUCLEOTIDE SEQUENCE [LARGE SCALE GENOMIC DNA]</scope>
    <source>
        <strain evidence="2">CI_885</strain>
    </source>
</reference>
<accession>A0A0N0ZS59</accession>
<proteinExistence type="predicted"/>